<dbReference type="eggNOG" id="KOG1293">
    <property type="taxonomic scope" value="Eukaryota"/>
</dbReference>
<dbReference type="GO" id="GO:0043161">
    <property type="term" value="P:proteasome-mediated ubiquitin-dependent protein catabolic process"/>
    <property type="evidence" value="ECO:0007669"/>
    <property type="project" value="TreeGrafter"/>
</dbReference>
<evidence type="ECO:0000313" key="6">
    <source>
        <dbReference type="EMBL" id="EPS96836.1"/>
    </source>
</evidence>
<accession>S8DUJ3</accession>
<dbReference type="Gene3D" id="1.25.10.10">
    <property type="entry name" value="Leucine-rich Repeat Variant"/>
    <property type="match status" value="4"/>
</dbReference>
<comment type="subcellular location">
    <subcellularLocation>
        <location evidence="2">Cytoplasm</location>
    </subcellularLocation>
    <subcellularLocation>
        <location evidence="1">Nucleus</location>
    </subcellularLocation>
</comment>
<dbReference type="InterPro" id="IPR000225">
    <property type="entry name" value="Armadillo"/>
</dbReference>
<keyword evidence="4" id="KW-0677">Repeat</keyword>
<dbReference type="PANTHER" id="PTHR15651">
    <property type="entry name" value="ARMADILLO REPEAT-CONTAINING PROTEIN 8"/>
    <property type="match status" value="1"/>
</dbReference>
<dbReference type="InterPro" id="IPR011989">
    <property type="entry name" value="ARM-like"/>
</dbReference>
<organism evidence="6 7">
    <name type="scientific">Fomitopsis schrenkii</name>
    <name type="common">Brown rot fungus</name>
    <dbReference type="NCBI Taxonomy" id="2126942"/>
    <lineage>
        <taxon>Eukaryota</taxon>
        <taxon>Fungi</taxon>
        <taxon>Dikarya</taxon>
        <taxon>Basidiomycota</taxon>
        <taxon>Agaricomycotina</taxon>
        <taxon>Agaricomycetes</taxon>
        <taxon>Polyporales</taxon>
        <taxon>Fomitopsis</taxon>
    </lineage>
</organism>
<evidence type="ECO:0000256" key="2">
    <source>
        <dbReference type="ARBA" id="ARBA00004496"/>
    </source>
</evidence>
<evidence type="ECO:0000256" key="3">
    <source>
        <dbReference type="ARBA" id="ARBA00022490"/>
    </source>
</evidence>
<dbReference type="OrthoDB" id="5559898at2759"/>
<dbReference type="GO" id="GO:0005737">
    <property type="term" value="C:cytoplasm"/>
    <property type="evidence" value="ECO:0007669"/>
    <property type="project" value="UniProtKB-SubCell"/>
</dbReference>
<dbReference type="HOGENOM" id="CLU_002741_0_0_1"/>
<dbReference type="EMBL" id="KE504183">
    <property type="protein sequence ID" value="EPS96836.1"/>
    <property type="molecule type" value="Genomic_DNA"/>
</dbReference>
<proteinExistence type="predicted"/>
<evidence type="ECO:0000256" key="1">
    <source>
        <dbReference type="ARBA" id="ARBA00004123"/>
    </source>
</evidence>
<dbReference type="GO" id="GO:0034657">
    <property type="term" value="C:GID complex"/>
    <property type="evidence" value="ECO:0007669"/>
    <property type="project" value="TreeGrafter"/>
</dbReference>
<dbReference type="GO" id="GO:0005634">
    <property type="term" value="C:nucleus"/>
    <property type="evidence" value="ECO:0007669"/>
    <property type="project" value="UniProtKB-SubCell"/>
</dbReference>
<dbReference type="Pfam" id="PF00514">
    <property type="entry name" value="Arm"/>
    <property type="match status" value="1"/>
</dbReference>
<dbReference type="InterPro" id="IPR038739">
    <property type="entry name" value="ARMC8/Vid28"/>
</dbReference>
<reference evidence="6 7" key="1">
    <citation type="journal article" date="2012" name="Science">
        <title>The Paleozoic origin of enzymatic lignin decomposition reconstructed from 31 fungal genomes.</title>
        <authorList>
            <person name="Floudas D."/>
            <person name="Binder M."/>
            <person name="Riley R."/>
            <person name="Barry K."/>
            <person name="Blanchette R.A."/>
            <person name="Henrissat B."/>
            <person name="Martinez A.T."/>
            <person name="Otillar R."/>
            <person name="Spatafora J.W."/>
            <person name="Yadav J.S."/>
            <person name="Aerts A."/>
            <person name="Benoit I."/>
            <person name="Boyd A."/>
            <person name="Carlson A."/>
            <person name="Copeland A."/>
            <person name="Coutinho P.M."/>
            <person name="de Vries R.P."/>
            <person name="Ferreira P."/>
            <person name="Findley K."/>
            <person name="Foster B."/>
            <person name="Gaskell J."/>
            <person name="Glotzer D."/>
            <person name="Gorecki P."/>
            <person name="Heitman J."/>
            <person name="Hesse C."/>
            <person name="Hori C."/>
            <person name="Igarashi K."/>
            <person name="Jurgens J.A."/>
            <person name="Kallen N."/>
            <person name="Kersten P."/>
            <person name="Kohler A."/>
            <person name="Kuees U."/>
            <person name="Kumar T.K.A."/>
            <person name="Kuo A."/>
            <person name="LaButti K."/>
            <person name="Larrondo L.F."/>
            <person name="Lindquist E."/>
            <person name="Ling A."/>
            <person name="Lombard V."/>
            <person name="Lucas S."/>
            <person name="Lundell T."/>
            <person name="Martin R."/>
            <person name="McLaughlin D.J."/>
            <person name="Morgenstern I."/>
            <person name="Morin E."/>
            <person name="Murat C."/>
            <person name="Nagy L.G."/>
            <person name="Nolan M."/>
            <person name="Ohm R.A."/>
            <person name="Patyshakuliyeva A."/>
            <person name="Rokas A."/>
            <person name="Ruiz-Duenas F.J."/>
            <person name="Sabat G."/>
            <person name="Salamov A."/>
            <person name="Samejima M."/>
            <person name="Schmutz J."/>
            <person name="Slot J.C."/>
            <person name="St John F."/>
            <person name="Stenlid J."/>
            <person name="Sun H."/>
            <person name="Sun S."/>
            <person name="Syed K."/>
            <person name="Tsang A."/>
            <person name="Wiebenga A."/>
            <person name="Young D."/>
            <person name="Pisabarro A."/>
            <person name="Eastwood D.C."/>
            <person name="Martin F."/>
            <person name="Cullen D."/>
            <person name="Grigoriev I.V."/>
            <person name="Hibbett D.S."/>
        </authorList>
    </citation>
    <scope>NUCLEOTIDE SEQUENCE</scope>
    <source>
        <strain evidence="7">FP-58527</strain>
    </source>
</reference>
<sequence>MTIPVVDLAFLKSAKNSVIGNPTAKLALAQNEALIAALIDCVGNPLFTDDMQALAAHDEVRIEAAHVIASLSYGSPDALRSLLRYNAHQAFLYAISVFQEAESARLKAAFARALRALAVAVADAVGPSQWGIRNDAPTDVRNEAKMALDYLFQVDILDIYMPLLMDPSLQTSTHIAQFLGSAVRHEAHQATVADWLPSTERMKEVKGKRGWEKPGLAKSPSRQGCWVTRQLIALLQKKDIKAQEAALCAIASIAQDNPPAATSLAKAPPDREGEPTLSLVLSLCRSRTTDVRLAACHCATQIMRAGFGTHLLSTDDSPALTVMYAVNHCISSGSESAQTKTKACFTLYRLVRDKKELCELAVERGALPKLAELIKDITPTEKSQEWQEDELESAACLREAAFMAVAAISLFHDNIRSEVTDDLGLVPAIQVSLSHPHIGVRYAACQCVRSISRSVAVLRTNIVDSGIGLAAYRLFQKQDEDRQVTFAASSVVCNLVNECSPLRDVLLDQGLLPRLVQLLQLGDSNLRLNALWATKNLLYHASSEIKRRVMGAIGWHDLAILLMDPDPAIQEQAFHVARHIADGTDDVELLFHELGSDFLGLVALGMQSENEDVLQQAICVLANIANSPTRQDSILSNVRLLEALKQCLTDNKVEVRRPAVACILELVKANPRSHKALHDIGIDSTLRHISDYSGGGIARSPVTRYAAGVHLSMEDEVREKAREALHWLEHGAEMSI</sequence>
<evidence type="ECO:0000256" key="4">
    <source>
        <dbReference type="ARBA" id="ARBA00022737"/>
    </source>
</evidence>
<name>S8DUJ3_FOMSC</name>
<dbReference type="InterPro" id="IPR000357">
    <property type="entry name" value="HEAT"/>
</dbReference>
<evidence type="ECO:0000256" key="5">
    <source>
        <dbReference type="ARBA" id="ARBA00023242"/>
    </source>
</evidence>
<keyword evidence="5" id="KW-0539">Nucleus</keyword>
<dbReference type="SMART" id="SM00185">
    <property type="entry name" value="ARM"/>
    <property type="match status" value="4"/>
</dbReference>
<keyword evidence="7" id="KW-1185">Reference proteome</keyword>
<gene>
    <name evidence="6" type="ORF">FOMPIDRAFT_71245</name>
</gene>
<dbReference type="Pfam" id="PF02985">
    <property type="entry name" value="HEAT"/>
    <property type="match status" value="1"/>
</dbReference>
<dbReference type="SUPFAM" id="SSF48371">
    <property type="entry name" value="ARM repeat"/>
    <property type="match status" value="2"/>
</dbReference>
<keyword evidence="3" id="KW-0963">Cytoplasm</keyword>
<dbReference type="InParanoid" id="S8DUJ3"/>
<evidence type="ECO:0000313" key="7">
    <source>
        <dbReference type="Proteomes" id="UP000015241"/>
    </source>
</evidence>
<dbReference type="PANTHER" id="PTHR15651:SF7">
    <property type="entry name" value="ARMADILLO REPEAT-CONTAINING PROTEIN 8"/>
    <property type="match status" value="1"/>
</dbReference>
<dbReference type="AlphaFoldDB" id="S8DUJ3"/>
<dbReference type="Proteomes" id="UP000015241">
    <property type="component" value="Unassembled WGS sequence"/>
</dbReference>
<dbReference type="STRING" id="743788.S8DUJ3"/>
<protein>
    <submittedName>
        <fullName evidence="6">Uncharacterized protein</fullName>
    </submittedName>
</protein>
<dbReference type="InterPro" id="IPR016024">
    <property type="entry name" value="ARM-type_fold"/>
</dbReference>